<dbReference type="SUPFAM" id="SSF81296">
    <property type="entry name" value="E set domains"/>
    <property type="match status" value="2"/>
</dbReference>
<organism evidence="16">
    <name type="scientific">Tetraodon nigroviridis</name>
    <name type="common">Spotted green pufferfish</name>
    <name type="synonym">Chelonodon nigroviridis</name>
    <dbReference type="NCBI Taxonomy" id="99883"/>
    <lineage>
        <taxon>Eukaryota</taxon>
        <taxon>Metazoa</taxon>
        <taxon>Chordata</taxon>
        <taxon>Craniata</taxon>
        <taxon>Vertebrata</taxon>
        <taxon>Euteleostomi</taxon>
        <taxon>Actinopterygii</taxon>
        <taxon>Neopterygii</taxon>
        <taxon>Teleostei</taxon>
        <taxon>Neoteleostei</taxon>
        <taxon>Acanthomorphata</taxon>
        <taxon>Eupercaria</taxon>
        <taxon>Tetraodontiformes</taxon>
        <taxon>Tetradontoidea</taxon>
        <taxon>Tetraodontidae</taxon>
        <taxon>Tetraodon</taxon>
    </lineage>
</organism>
<dbReference type="OrthoDB" id="2333384at2759"/>
<evidence type="ECO:0000256" key="5">
    <source>
        <dbReference type="ARBA" id="ARBA00022553"/>
    </source>
</evidence>
<keyword evidence="6" id="KW-0832">Ubl conjugation</keyword>
<dbReference type="InterPro" id="IPR011021">
    <property type="entry name" value="Arrestin-like_N"/>
</dbReference>
<dbReference type="InterPro" id="IPR014756">
    <property type="entry name" value="Ig_E-set"/>
</dbReference>
<dbReference type="InterPro" id="IPR011022">
    <property type="entry name" value="Arrestin_C-like"/>
</dbReference>
<comment type="subcellular location">
    <subcellularLocation>
        <location evidence="1">Cytoplasm</location>
    </subcellularLocation>
</comment>
<dbReference type="EMBL" id="CAAE01010575">
    <property type="protein sequence ID" value="CAF93255.1"/>
    <property type="molecule type" value="Genomic_DNA"/>
</dbReference>
<dbReference type="GO" id="GO:0031625">
    <property type="term" value="F:ubiquitin protein ligase binding"/>
    <property type="evidence" value="ECO:0007669"/>
    <property type="project" value="TreeGrafter"/>
</dbReference>
<dbReference type="GO" id="GO:0015031">
    <property type="term" value="P:protein transport"/>
    <property type="evidence" value="ECO:0007669"/>
    <property type="project" value="TreeGrafter"/>
</dbReference>
<dbReference type="GO" id="GO:0007399">
    <property type="term" value="P:nervous system development"/>
    <property type="evidence" value="ECO:0007669"/>
    <property type="project" value="UniProtKB-ARBA"/>
</dbReference>
<comment type="function">
    <text evidence="12">May act as an oxidative stress mediator by inhibiting thioredoxin activity or by limiting its bioavailability. Interacts with COPS5 and restores COPS5-induced suppression of CDKN1B stability, blocking the COPS5-mediated translocation of CDKN1B from the nucleus to the cytoplasm. Functions as a transcriptional repressor, possibly by acting as a bridge molecule between transcription factors and corepressor complexes, and over-expression will induce G0/G1 cell cycle arrest. Required for the maturation of natural killer cells. Acts as a suppressor of tumor cell growth. Inhibits the proteasomal degradation of DDIT4, and thereby contributes to the inhibition of the mammalian target of rapamycin complex 1 (mTORC1).</text>
</comment>
<dbReference type="Pfam" id="PF02752">
    <property type="entry name" value="Arrestin_C"/>
    <property type="match status" value="1"/>
</dbReference>
<evidence type="ECO:0000256" key="8">
    <source>
        <dbReference type="ARBA" id="ARBA00023157"/>
    </source>
</evidence>
<evidence type="ECO:0000256" key="2">
    <source>
        <dbReference type="ARBA" id="ARBA00005298"/>
    </source>
</evidence>
<evidence type="ECO:0000256" key="4">
    <source>
        <dbReference type="ARBA" id="ARBA00022499"/>
    </source>
</evidence>
<evidence type="ECO:0000256" key="1">
    <source>
        <dbReference type="ARBA" id="ARBA00004496"/>
    </source>
</evidence>
<sequence length="424" mass="46895">MVAMSKRIKSFRVLFADPAKSFFCGGDVVSGRVEVEVNEATRVSAVRLLALGRAKVEYAKGKQRCRQDRSEAAAEAASARLRTSNMVAMSKRIKSFRVLFADPAKSFFCGGDVVSGRVEVEVNEATRVSAVRLLALGRAKVEYAKGKQRCRQEAEYLRHEELLRLESQPTDSDGSVLLRPGNKYEYSFGFELPQNGQLVSSYKGKFGYVHYCVKAVMERPQQPALECKKAFEVEEPLDVNTPDLLAAIIAKHIYQANGRTKVFRQKLSSVRGNHIISGMCDAWQGKTIRVPKIKPSMLSCNIIRVEYALMIYVHIPGSEKLILELPLVIGTAGLGSRSNSVSSQEGSVSNASQSWVSLRVPSDPPSYCDITRDCRLDQPLTPLLDDCDGEDSPIFMTAPAFQFPPPPAYAEEEHGAHPRMLPVC</sequence>
<keyword evidence="7" id="KW-0805">Transcription regulation</keyword>
<dbReference type="InterPro" id="IPR014752">
    <property type="entry name" value="Arrestin-like_C"/>
</dbReference>
<evidence type="ECO:0000259" key="14">
    <source>
        <dbReference type="Pfam" id="PF00339"/>
    </source>
</evidence>
<evidence type="ECO:0000256" key="10">
    <source>
        <dbReference type="ARBA" id="ARBA00023306"/>
    </source>
</evidence>
<feature type="domain" description="Arrestin-like N-terminal" evidence="14">
    <location>
        <begin position="98"/>
        <end position="240"/>
    </location>
</feature>
<feature type="domain" description="Arrestin C-terminal-like" evidence="15">
    <location>
        <begin position="243"/>
        <end position="331"/>
    </location>
</feature>
<reference evidence="16" key="1">
    <citation type="journal article" date="2004" name="Nature">
        <title>Genome duplication in the teleost fish Tetraodon nigroviridis reveals the early vertebrate proto-karyotype.</title>
        <authorList>
            <person name="Jaillon O."/>
            <person name="Aury J.-M."/>
            <person name="Brunet F."/>
            <person name="Petit J.-L."/>
            <person name="Stange-Thomann N."/>
            <person name="Mauceli E."/>
            <person name="Bouneau L."/>
            <person name="Fischer C."/>
            <person name="Ozouf-Costaz C."/>
            <person name="Bernot A."/>
            <person name="Nicaud S."/>
            <person name="Jaffe D."/>
            <person name="Fisher S."/>
            <person name="Lutfalla G."/>
            <person name="Dossat C."/>
            <person name="Segurens B."/>
            <person name="Dasilva C."/>
            <person name="Salanoubat M."/>
            <person name="Levy M."/>
            <person name="Boudet N."/>
            <person name="Castellano S."/>
            <person name="Anthouard V."/>
            <person name="Jubin C."/>
            <person name="Castelli V."/>
            <person name="Katinka M."/>
            <person name="Vacherie B."/>
            <person name="Biemont C."/>
            <person name="Skalli Z."/>
            <person name="Cattolico L."/>
            <person name="Poulain J."/>
            <person name="De Berardinis V."/>
            <person name="Cruaud C."/>
            <person name="Duprat S."/>
            <person name="Brottier P."/>
            <person name="Coutanceau J.-P."/>
            <person name="Gouzy J."/>
            <person name="Parra G."/>
            <person name="Lardier G."/>
            <person name="Chapple C."/>
            <person name="McKernan K.J."/>
            <person name="McEwan P."/>
            <person name="Bosak S."/>
            <person name="Kellis M."/>
            <person name="Volff J.-N."/>
            <person name="Guigo R."/>
            <person name="Zody M.C."/>
            <person name="Mesirov J."/>
            <person name="Lindblad-Toh K."/>
            <person name="Birren B."/>
            <person name="Nusbaum C."/>
            <person name="Kahn D."/>
            <person name="Robinson-Rechavi M."/>
            <person name="Laudet V."/>
            <person name="Schachter V."/>
            <person name="Quetier F."/>
            <person name="Saurin W."/>
            <person name="Scarpelli C."/>
            <person name="Wincker P."/>
            <person name="Lander E.S."/>
            <person name="Weissenbach J."/>
            <person name="Roest Crollius H."/>
        </authorList>
    </citation>
    <scope>NUCLEOTIDE SEQUENCE [LARGE SCALE GENOMIC DNA]</scope>
</reference>
<reference evidence="16" key="2">
    <citation type="submission" date="2004-02" db="EMBL/GenBank/DDBJ databases">
        <authorList>
            <consortium name="Genoscope"/>
            <consortium name="Whitehead Institute Centre for Genome Research"/>
        </authorList>
    </citation>
    <scope>NUCLEOTIDE SEQUENCE</scope>
</reference>
<dbReference type="PANTHER" id="PTHR11188">
    <property type="entry name" value="ARRESTIN DOMAIN CONTAINING PROTEIN"/>
    <property type="match status" value="1"/>
</dbReference>
<gene>
    <name evidence="16" type="ORF">GSTENG00008801001</name>
</gene>
<comment type="caution">
    <text evidence="16">The sequence shown here is derived from an EMBL/GenBank/DDBJ whole genome shotgun (WGS) entry which is preliminary data.</text>
</comment>
<keyword evidence="9" id="KW-0804">Transcription</keyword>
<accession>Q4T1H7</accession>
<protein>
    <recommendedName>
        <fullName evidence="11">Thioredoxin-interacting protein</fullName>
    </recommendedName>
</protein>
<evidence type="ECO:0000256" key="9">
    <source>
        <dbReference type="ARBA" id="ARBA00023163"/>
    </source>
</evidence>
<keyword evidence="10" id="KW-0131">Cell cycle</keyword>
<dbReference type="InterPro" id="IPR050357">
    <property type="entry name" value="Arrestin_domain-protein"/>
</dbReference>
<keyword evidence="5" id="KW-0597">Phosphoprotein</keyword>
<dbReference type="PANTHER" id="PTHR11188:SF14">
    <property type="entry name" value="THIOREDOXIN-INTERACTING PROTEIN"/>
    <property type="match status" value="1"/>
</dbReference>
<evidence type="ECO:0000256" key="6">
    <source>
        <dbReference type="ARBA" id="ARBA00022843"/>
    </source>
</evidence>
<keyword evidence="3" id="KW-0963">Cytoplasm</keyword>
<dbReference type="Gene3D" id="2.60.40.640">
    <property type="match status" value="3"/>
</dbReference>
<evidence type="ECO:0000256" key="3">
    <source>
        <dbReference type="ARBA" id="ARBA00022490"/>
    </source>
</evidence>
<proteinExistence type="inferred from homology"/>
<dbReference type="GO" id="GO:0005737">
    <property type="term" value="C:cytoplasm"/>
    <property type="evidence" value="ECO:0007669"/>
    <property type="project" value="UniProtKB-SubCell"/>
</dbReference>
<evidence type="ECO:0000313" key="16">
    <source>
        <dbReference type="EMBL" id="CAF93255.1"/>
    </source>
</evidence>
<comment type="subunit">
    <text evidence="13">Homodimer; disulfide-linked. Interacts with TXN/thioredoxin through its redox-active site. Interacts with transcriptional repressors ZBTB16, ZBTB32 and HDAC1. Interacts with DDIT4.</text>
</comment>
<comment type="similarity">
    <text evidence="2">Belongs to the arrestin family.</text>
</comment>
<evidence type="ECO:0000256" key="11">
    <source>
        <dbReference type="ARBA" id="ARBA00039479"/>
    </source>
</evidence>
<evidence type="ECO:0000256" key="13">
    <source>
        <dbReference type="ARBA" id="ARBA00046869"/>
    </source>
</evidence>
<evidence type="ECO:0000256" key="7">
    <source>
        <dbReference type="ARBA" id="ARBA00023015"/>
    </source>
</evidence>
<keyword evidence="4" id="KW-1017">Isopeptide bond</keyword>
<dbReference type="AlphaFoldDB" id="Q4T1H7"/>
<dbReference type="KEGG" id="tng:GSTEN00008801G001"/>
<evidence type="ECO:0000256" key="12">
    <source>
        <dbReference type="ARBA" id="ARBA00045565"/>
    </source>
</evidence>
<evidence type="ECO:0000259" key="15">
    <source>
        <dbReference type="Pfam" id="PF02752"/>
    </source>
</evidence>
<dbReference type="Pfam" id="PF00339">
    <property type="entry name" value="Arrestin_N"/>
    <property type="match status" value="1"/>
</dbReference>
<name>Q4T1H7_TETNG</name>
<keyword evidence="8" id="KW-1015">Disulfide bond</keyword>